<dbReference type="AlphaFoldDB" id="A0A811UC54"/>
<protein>
    <submittedName>
        <fullName evidence="2">(Mediterranean fruit fly) hypothetical protein</fullName>
    </submittedName>
</protein>
<organism evidence="2 3">
    <name type="scientific">Ceratitis capitata</name>
    <name type="common">Mediterranean fruit fly</name>
    <name type="synonym">Tephritis capitata</name>
    <dbReference type="NCBI Taxonomy" id="7213"/>
    <lineage>
        <taxon>Eukaryota</taxon>
        <taxon>Metazoa</taxon>
        <taxon>Ecdysozoa</taxon>
        <taxon>Arthropoda</taxon>
        <taxon>Hexapoda</taxon>
        <taxon>Insecta</taxon>
        <taxon>Pterygota</taxon>
        <taxon>Neoptera</taxon>
        <taxon>Endopterygota</taxon>
        <taxon>Diptera</taxon>
        <taxon>Brachycera</taxon>
        <taxon>Muscomorpha</taxon>
        <taxon>Tephritoidea</taxon>
        <taxon>Tephritidae</taxon>
        <taxon>Ceratitis</taxon>
        <taxon>Ceratitis</taxon>
    </lineage>
</organism>
<proteinExistence type="predicted"/>
<feature type="region of interest" description="Disordered" evidence="1">
    <location>
        <begin position="57"/>
        <end position="78"/>
    </location>
</feature>
<reference evidence="2" key="1">
    <citation type="submission" date="2020-11" db="EMBL/GenBank/DDBJ databases">
        <authorList>
            <person name="Whitehead M."/>
        </authorList>
    </citation>
    <scope>NUCLEOTIDE SEQUENCE</scope>
    <source>
        <strain evidence="2">EGII</strain>
    </source>
</reference>
<dbReference type="EMBL" id="CAJHJT010000001">
    <property type="protein sequence ID" value="CAD6995918.1"/>
    <property type="molecule type" value="Genomic_DNA"/>
</dbReference>
<evidence type="ECO:0000313" key="2">
    <source>
        <dbReference type="EMBL" id="CAD6995918.1"/>
    </source>
</evidence>
<dbReference type="Proteomes" id="UP000606786">
    <property type="component" value="Unassembled WGS sequence"/>
</dbReference>
<evidence type="ECO:0000256" key="1">
    <source>
        <dbReference type="SAM" id="MobiDB-lite"/>
    </source>
</evidence>
<accession>A0A811UC54</accession>
<keyword evidence="3" id="KW-1185">Reference proteome</keyword>
<gene>
    <name evidence="2" type="ORF">CCAP1982_LOCUS4620</name>
</gene>
<comment type="caution">
    <text evidence="2">The sequence shown here is derived from an EMBL/GenBank/DDBJ whole genome shotgun (WGS) entry which is preliminary data.</text>
</comment>
<sequence>MQYIRAQVPHPLHCQPVTPADFCLLTTSLAELQLHRQQQRRSCNAFEMNCHKLDVKTTHSKEATPQFQKTKREKSRYV</sequence>
<evidence type="ECO:0000313" key="3">
    <source>
        <dbReference type="Proteomes" id="UP000606786"/>
    </source>
</evidence>
<name>A0A811UC54_CERCA</name>
<feature type="compositionally biased region" description="Basic residues" evidence="1">
    <location>
        <begin position="69"/>
        <end position="78"/>
    </location>
</feature>